<evidence type="ECO:0000313" key="3">
    <source>
        <dbReference type="Proteomes" id="UP000639338"/>
    </source>
</evidence>
<dbReference type="OrthoDB" id="429991at2759"/>
<gene>
    <name evidence="2" type="ORF">HCN44_005870</name>
</gene>
<evidence type="ECO:0000313" key="2">
    <source>
        <dbReference type="EMBL" id="KAF7993089.1"/>
    </source>
</evidence>
<name>A0A835CQP1_APHGI</name>
<keyword evidence="3" id="KW-1185">Reference proteome</keyword>
<sequence length="224" mass="24305">MPPKKKQKKIKKEKHGNIQAEDNMPIVCGFRGPGPVYKLKPVVGYDDHCHSKLRNPAYTILGKRPAFELAQDGPGPIYLPKFPPTDGFSFGVPLPPIKYESSPGPYTLPTPKITPITMKWRTKPRGVTASAGPYDLPRTLNGPKFTIGVRLRDSTLEGGPGPGPAPQAPKGPAFSIGHRPPGSRYQANPGPYDPVDLNKGPAFTFGRRYPPCVAPLITECDKSC</sequence>
<reference evidence="2 3" key="1">
    <citation type="submission" date="2020-08" db="EMBL/GenBank/DDBJ databases">
        <title>Aphidius gifuensis genome sequencing and assembly.</title>
        <authorList>
            <person name="Du Z."/>
        </authorList>
    </citation>
    <scope>NUCLEOTIDE SEQUENCE [LARGE SCALE GENOMIC DNA]</scope>
    <source>
        <strain evidence="2">YNYX2018</strain>
        <tissue evidence="2">Adults</tissue>
    </source>
</reference>
<evidence type="ECO:0000256" key="1">
    <source>
        <dbReference type="SAM" id="MobiDB-lite"/>
    </source>
</evidence>
<comment type="caution">
    <text evidence="2">The sequence shown here is derived from an EMBL/GenBank/DDBJ whole genome shotgun (WGS) entry which is preliminary data.</text>
</comment>
<protein>
    <submittedName>
        <fullName evidence="2">Uncharacterized protein</fullName>
    </submittedName>
</protein>
<proteinExistence type="predicted"/>
<organism evidence="2 3">
    <name type="scientific">Aphidius gifuensis</name>
    <name type="common">Parasitoid wasp</name>
    <dbReference type="NCBI Taxonomy" id="684658"/>
    <lineage>
        <taxon>Eukaryota</taxon>
        <taxon>Metazoa</taxon>
        <taxon>Ecdysozoa</taxon>
        <taxon>Arthropoda</taxon>
        <taxon>Hexapoda</taxon>
        <taxon>Insecta</taxon>
        <taxon>Pterygota</taxon>
        <taxon>Neoptera</taxon>
        <taxon>Endopterygota</taxon>
        <taxon>Hymenoptera</taxon>
        <taxon>Apocrita</taxon>
        <taxon>Ichneumonoidea</taxon>
        <taxon>Braconidae</taxon>
        <taxon>Aphidiinae</taxon>
        <taxon>Aphidius</taxon>
    </lineage>
</organism>
<dbReference type="Proteomes" id="UP000639338">
    <property type="component" value="Unassembled WGS sequence"/>
</dbReference>
<feature type="region of interest" description="Disordered" evidence="1">
    <location>
        <begin position="152"/>
        <end position="193"/>
    </location>
</feature>
<dbReference type="AlphaFoldDB" id="A0A835CQP1"/>
<accession>A0A835CQP1</accession>
<dbReference type="EMBL" id="JACMRX010000003">
    <property type="protein sequence ID" value="KAF7993089.1"/>
    <property type="molecule type" value="Genomic_DNA"/>
</dbReference>